<evidence type="ECO:0000259" key="2">
    <source>
        <dbReference type="Pfam" id="PF07790"/>
    </source>
</evidence>
<keyword evidence="4" id="KW-1185">Reference proteome</keyword>
<dbReference type="RefSeq" id="WP_089697633.1">
    <property type="nucleotide sequence ID" value="NZ_FNHL01000002.1"/>
</dbReference>
<dbReference type="STRING" id="660521.SAMN04487949_1773"/>
<keyword evidence="1" id="KW-0812">Transmembrane</keyword>
<dbReference type="Proteomes" id="UP000199451">
    <property type="component" value="Unassembled WGS sequence"/>
</dbReference>
<dbReference type="EMBL" id="FNHL01000002">
    <property type="protein sequence ID" value="SDM47065.1"/>
    <property type="molecule type" value="Genomic_DNA"/>
</dbReference>
<dbReference type="AlphaFoldDB" id="A0A1G9TIX8"/>
<evidence type="ECO:0000313" key="3">
    <source>
        <dbReference type="EMBL" id="SDM47065.1"/>
    </source>
</evidence>
<dbReference type="Pfam" id="PF07790">
    <property type="entry name" value="Pilin_N"/>
    <property type="match status" value="1"/>
</dbReference>
<reference evidence="4" key="1">
    <citation type="submission" date="2016-10" db="EMBL/GenBank/DDBJ databases">
        <authorList>
            <person name="Varghese N."/>
            <person name="Submissions S."/>
        </authorList>
    </citation>
    <scope>NUCLEOTIDE SEQUENCE [LARGE SCALE GENOMIC DNA]</scope>
    <source>
        <strain evidence="4">CGMCC 1.10119</strain>
    </source>
</reference>
<dbReference type="PANTHER" id="PTHR38138">
    <property type="entry name" value="VNG6441H"/>
    <property type="match status" value="1"/>
</dbReference>
<organism evidence="3 4">
    <name type="scientific">Halogranum gelatinilyticum</name>
    <dbReference type="NCBI Taxonomy" id="660521"/>
    <lineage>
        <taxon>Archaea</taxon>
        <taxon>Methanobacteriati</taxon>
        <taxon>Methanobacteriota</taxon>
        <taxon>Stenosarchaea group</taxon>
        <taxon>Halobacteria</taxon>
        <taxon>Halobacteriales</taxon>
        <taxon>Haloferacaceae</taxon>
    </lineage>
</organism>
<keyword evidence="3" id="KW-0969">Cilium</keyword>
<dbReference type="OrthoDB" id="118020at2157"/>
<keyword evidence="3" id="KW-0966">Cell projection</keyword>
<keyword evidence="3" id="KW-0282">Flagellum</keyword>
<protein>
    <submittedName>
        <fullName evidence="3">Flagellin N-terminal-like domain-containing protein</fullName>
    </submittedName>
</protein>
<gene>
    <name evidence="3" type="ORF">SAMN04487949_1773</name>
</gene>
<feature type="domain" description="Archaeal Type IV pilin N-terminal" evidence="2">
    <location>
        <begin position="12"/>
        <end position="91"/>
    </location>
</feature>
<dbReference type="InterPro" id="IPR013373">
    <property type="entry name" value="Flagellin/pilin_N_arc"/>
</dbReference>
<name>A0A1G9TIX8_9EURY</name>
<dbReference type="PANTHER" id="PTHR38138:SF1">
    <property type="entry name" value="ARCHAEAL TYPE IV PILIN N-TERMINAL DOMAIN-CONTAINING PROTEIN"/>
    <property type="match status" value="1"/>
</dbReference>
<evidence type="ECO:0000256" key="1">
    <source>
        <dbReference type="SAM" id="Phobius"/>
    </source>
</evidence>
<feature type="transmembrane region" description="Helical" evidence="1">
    <location>
        <begin position="20"/>
        <end position="41"/>
    </location>
</feature>
<dbReference type="InterPro" id="IPR012859">
    <property type="entry name" value="Pilin_N_archaeal"/>
</dbReference>
<keyword evidence="1" id="KW-1133">Transmembrane helix</keyword>
<evidence type="ECO:0000313" key="4">
    <source>
        <dbReference type="Proteomes" id="UP000199451"/>
    </source>
</evidence>
<accession>A0A1G9TIX8</accession>
<sequence length="140" mass="14486">MNLKSLFTQDDRAVSPVIGVILMVAITVILAAVIGTFVLGLGDSVNDTSPQASLSFDYVDTNDDGDVDRAVVTHEGGDPIPTSATYTIITEDGTTDVSSTDLGSELTVGNTVTIDHAYASGDTTRIVVDGQVVASSTYQG</sequence>
<keyword evidence="1" id="KW-0472">Membrane</keyword>
<proteinExistence type="predicted"/>
<dbReference type="NCBIfam" id="TIGR02537">
    <property type="entry name" value="arch_flag_Nterm"/>
    <property type="match status" value="1"/>
</dbReference>